<protein>
    <submittedName>
        <fullName evidence="3">Uncharacterized protein</fullName>
    </submittedName>
</protein>
<dbReference type="PROSITE" id="PS51257">
    <property type="entry name" value="PROKAR_LIPOPROTEIN"/>
    <property type="match status" value="1"/>
</dbReference>
<organism evidence="3 4">
    <name type="scientific">Salegentibacter echinorum</name>
    <dbReference type="NCBI Taxonomy" id="1073325"/>
    <lineage>
        <taxon>Bacteria</taxon>
        <taxon>Pseudomonadati</taxon>
        <taxon>Bacteroidota</taxon>
        <taxon>Flavobacteriia</taxon>
        <taxon>Flavobacteriales</taxon>
        <taxon>Flavobacteriaceae</taxon>
        <taxon>Salegentibacter</taxon>
    </lineage>
</organism>
<keyword evidence="1" id="KW-0175">Coiled coil</keyword>
<feature type="coiled-coil region" evidence="1">
    <location>
        <begin position="125"/>
        <end position="174"/>
    </location>
</feature>
<evidence type="ECO:0000313" key="3">
    <source>
        <dbReference type="EMBL" id="SHG20051.1"/>
    </source>
</evidence>
<proteinExistence type="predicted"/>
<dbReference type="EMBL" id="FQVT01000006">
    <property type="protein sequence ID" value="SHG20051.1"/>
    <property type="molecule type" value="Genomic_DNA"/>
</dbReference>
<evidence type="ECO:0000256" key="2">
    <source>
        <dbReference type="SAM" id="MobiDB-lite"/>
    </source>
</evidence>
<keyword evidence="4" id="KW-1185">Reference proteome</keyword>
<feature type="region of interest" description="Disordered" evidence="2">
    <location>
        <begin position="189"/>
        <end position="218"/>
    </location>
</feature>
<name>A0A1M5HVR0_SALEC</name>
<dbReference type="AlphaFoldDB" id="A0A1M5HVR0"/>
<sequence length="218" mass="24174">MNLIKNSFSNITTPGFIKNAGLILLATGVLSSCNNANKKEEENLDIEETLEVEKDSLGDNEYNKTNAVADYLIYMDKEGKYEDMETKPEKAIQKFAAAVSERSREFGMQVNEEVETLGDSLKEPAGNMKAQLENAVMALEKLQKNSYNELSAEVEDLKADLKDIDVKAEDSKEQLRAFFAKAADVIDDMDAPNTESNTMSRNPGAAIDQDTDTIEVQK</sequence>
<dbReference type="RefSeq" id="WP_072879633.1">
    <property type="nucleotide sequence ID" value="NZ_FQVT01000006.1"/>
</dbReference>
<gene>
    <name evidence="3" type="ORF">SAMN05444483_10620</name>
</gene>
<accession>A0A1M5HVR0</accession>
<evidence type="ECO:0000256" key="1">
    <source>
        <dbReference type="SAM" id="Coils"/>
    </source>
</evidence>
<dbReference type="OrthoDB" id="1431244at2"/>
<feature type="compositionally biased region" description="Acidic residues" evidence="2">
    <location>
        <begin position="209"/>
        <end position="218"/>
    </location>
</feature>
<dbReference type="Proteomes" id="UP000183945">
    <property type="component" value="Unassembled WGS sequence"/>
</dbReference>
<evidence type="ECO:0000313" key="4">
    <source>
        <dbReference type="Proteomes" id="UP000183945"/>
    </source>
</evidence>
<reference evidence="4" key="1">
    <citation type="submission" date="2016-11" db="EMBL/GenBank/DDBJ databases">
        <authorList>
            <person name="Varghese N."/>
            <person name="Submissions S."/>
        </authorList>
    </citation>
    <scope>NUCLEOTIDE SEQUENCE [LARGE SCALE GENOMIC DNA]</scope>
    <source>
        <strain evidence="4">DSM 24579</strain>
    </source>
</reference>